<keyword evidence="2" id="KW-0670">Pyruvate</keyword>
<gene>
    <name evidence="2" type="ORF">HP550_21215</name>
</gene>
<evidence type="ECO:0000313" key="3">
    <source>
        <dbReference type="Proteomes" id="UP000565724"/>
    </source>
</evidence>
<reference evidence="2 3" key="1">
    <citation type="submission" date="2020-05" db="EMBL/GenBank/DDBJ databases">
        <title>Genome Sequencing of Type Strains.</title>
        <authorList>
            <person name="Lemaire J.F."/>
            <person name="Inderbitzin P."/>
            <person name="Gregorio O.A."/>
            <person name="Collins S.B."/>
            <person name="Wespe N."/>
            <person name="Knight-Connoni V."/>
        </authorList>
    </citation>
    <scope>NUCLEOTIDE SEQUENCE [LARGE SCALE GENOMIC DNA]</scope>
    <source>
        <strain evidence="2 3">ATCC 25174</strain>
    </source>
</reference>
<dbReference type="GO" id="GO:0016853">
    <property type="term" value="F:isomerase activity"/>
    <property type="evidence" value="ECO:0007669"/>
    <property type="project" value="UniProtKB-KW"/>
</dbReference>
<sequence length="208" mass="22746">MDRDEVWRTVGSERAALGSLLGTLDDAAWATPSLCAGWTVRDVAAHVISSPQATPADVLRSLVRARGDFDRAIDAEARRWSHRPTAQIVEDYRRFTGSRRHPVGTTYVDPLLDVLVHTQDIVVPLGRAHPMPPEAAAAAATLVWRRSFPFHARRRLAGHRLVATDVDWSAGEGQPVEGPIQALLLLLTGRTAAVRRLPGTPVPQLALR</sequence>
<accession>A0A7Y6A4T7</accession>
<organism evidence="2 3">
    <name type="scientific">Cellulomonas humilata</name>
    <dbReference type="NCBI Taxonomy" id="144055"/>
    <lineage>
        <taxon>Bacteria</taxon>
        <taxon>Bacillati</taxon>
        <taxon>Actinomycetota</taxon>
        <taxon>Actinomycetes</taxon>
        <taxon>Micrococcales</taxon>
        <taxon>Cellulomonadaceae</taxon>
        <taxon>Cellulomonas</taxon>
    </lineage>
</organism>
<dbReference type="NCBIfam" id="TIGR03083">
    <property type="entry name" value="maleylpyruvate isomerase family mycothiol-dependent enzyme"/>
    <property type="match status" value="1"/>
</dbReference>
<dbReference type="InterPro" id="IPR017517">
    <property type="entry name" value="Maleyloyr_isom"/>
</dbReference>
<proteinExistence type="predicted"/>
<dbReference type="Gene3D" id="1.20.120.450">
    <property type="entry name" value="dinb family like domain"/>
    <property type="match status" value="1"/>
</dbReference>
<dbReference type="SUPFAM" id="SSF109854">
    <property type="entry name" value="DinB/YfiT-like putative metalloenzymes"/>
    <property type="match status" value="1"/>
</dbReference>
<protein>
    <submittedName>
        <fullName evidence="2">Maleylpyruvate isomerase family mycothiol-dependent enzyme</fullName>
    </submittedName>
</protein>
<comment type="caution">
    <text evidence="2">The sequence shown here is derived from an EMBL/GenBank/DDBJ whole genome shotgun (WGS) entry which is preliminary data.</text>
</comment>
<dbReference type="RefSeq" id="WP_175349665.1">
    <property type="nucleotide sequence ID" value="NZ_JABMCI010000071.1"/>
</dbReference>
<evidence type="ECO:0000259" key="1">
    <source>
        <dbReference type="Pfam" id="PF11716"/>
    </source>
</evidence>
<feature type="domain" description="Mycothiol-dependent maleylpyruvate isomerase metal-binding" evidence="1">
    <location>
        <begin position="12"/>
        <end position="96"/>
    </location>
</feature>
<dbReference type="InterPro" id="IPR024344">
    <property type="entry name" value="MDMPI_metal-binding"/>
</dbReference>
<dbReference type="Proteomes" id="UP000565724">
    <property type="component" value="Unassembled WGS sequence"/>
</dbReference>
<dbReference type="AlphaFoldDB" id="A0A7Y6A4T7"/>
<dbReference type="EMBL" id="JABMCI010000071">
    <property type="protein sequence ID" value="NUU19771.1"/>
    <property type="molecule type" value="Genomic_DNA"/>
</dbReference>
<dbReference type="Pfam" id="PF11716">
    <property type="entry name" value="MDMPI_N"/>
    <property type="match status" value="1"/>
</dbReference>
<dbReference type="GO" id="GO:0046872">
    <property type="term" value="F:metal ion binding"/>
    <property type="evidence" value="ECO:0007669"/>
    <property type="project" value="InterPro"/>
</dbReference>
<keyword evidence="3" id="KW-1185">Reference proteome</keyword>
<name>A0A7Y6A4T7_9CELL</name>
<evidence type="ECO:0000313" key="2">
    <source>
        <dbReference type="EMBL" id="NUU19771.1"/>
    </source>
</evidence>
<dbReference type="InterPro" id="IPR034660">
    <property type="entry name" value="DinB/YfiT-like"/>
</dbReference>
<keyword evidence="2" id="KW-0413">Isomerase</keyword>